<reference evidence="1 2" key="2">
    <citation type="submission" date="2017-09" db="EMBL/GenBank/DDBJ databases">
        <title>Bacillus patelloidae sp. nov., isolated from the intestinal tract of a marine limpet.</title>
        <authorList>
            <person name="Liu R."/>
            <person name="Dong C."/>
            <person name="Shao Z."/>
        </authorList>
    </citation>
    <scope>NUCLEOTIDE SEQUENCE [LARGE SCALE GENOMIC DNA]</scope>
    <source>
        <strain evidence="1 2">SA5d-4</strain>
    </source>
</reference>
<evidence type="ECO:0000313" key="2">
    <source>
        <dbReference type="Proteomes" id="UP000217083"/>
    </source>
</evidence>
<keyword evidence="2" id="KW-1185">Reference proteome</keyword>
<comment type="caution">
    <text evidence="1">The sequence shown here is derived from an EMBL/GenBank/DDBJ whole genome shotgun (WGS) entry which is preliminary data.</text>
</comment>
<gene>
    <name evidence="1" type="ORF">CIB95_09830</name>
</gene>
<organism evidence="1 2">
    <name type="scientific">Lottiidibacillus patelloidae</name>
    <dbReference type="NCBI Taxonomy" id="2670334"/>
    <lineage>
        <taxon>Bacteria</taxon>
        <taxon>Bacillati</taxon>
        <taxon>Bacillota</taxon>
        <taxon>Bacilli</taxon>
        <taxon>Bacillales</taxon>
        <taxon>Bacillaceae</taxon>
        <taxon>Lottiidibacillus</taxon>
    </lineage>
</organism>
<dbReference type="EMBL" id="NPIA01000004">
    <property type="protein sequence ID" value="OZM57055.1"/>
    <property type="molecule type" value="Genomic_DNA"/>
</dbReference>
<sequence length="75" mass="8838">MHLFRLLSVGRKEGRDILNDIFIAKLKRKDESAFRLLIEEYGNAIYNFVILKEDNSKSNYWIRFASSANIRCGLR</sequence>
<dbReference type="Proteomes" id="UP000217083">
    <property type="component" value="Unassembled WGS sequence"/>
</dbReference>
<evidence type="ECO:0000313" key="1">
    <source>
        <dbReference type="EMBL" id="OZM57055.1"/>
    </source>
</evidence>
<dbReference type="AlphaFoldDB" id="A0A263BTQ2"/>
<protein>
    <submittedName>
        <fullName evidence="1">Uncharacterized protein</fullName>
    </submittedName>
</protein>
<reference evidence="2" key="1">
    <citation type="submission" date="2017-08" db="EMBL/GenBank/DDBJ databases">
        <authorList>
            <person name="Huang Z."/>
        </authorList>
    </citation>
    <scope>NUCLEOTIDE SEQUENCE [LARGE SCALE GENOMIC DNA]</scope>
    <source>
        <strain evidence="2">SA5d-4</strain>
    </source>
</reference>
<name>A0A263BTQ2_9BACI</name>
<accession>A0A263BTQ2</accession>
<proteinExistence type="predicted"/>